<organism evidence="1 2">
    <name type="scientific">Nonomuraea purpurea</name>
    <dbReference type="NCBI Taxonomy" id="1849276"/>
    <lineage>
        <taxon>Bacteria</taxon>
        <taxon>Bacillati</taxon>
        <taxon>Actinomycetota</taxon>
        <taxon>Actinomycetes</taxon>
        <taxon>Streptosporangiales</taxon>
        <taxon>Streptosporangiaceae</taxon>
        <taxon>Nonomuraea</taxon>
    </lineage>
</organism>
<accession>A0ABV8GNY3</accession>
<gene>
    <name evidence="1" type="ORF">ACFOY2_46165</name>
</gene>
<dbReference type="Proteomes" id="UP001595851">
    <property type="component" value="Unassembled WGS sequence"/>
</dbReference>
<evidence type="ECO:0000313" key="2">
    <source>
        <dbReference type="Proteomes" id="UP001595851"/>
    </source>
</evidence>
<proteinExistence type="predicted"/>
<sequence>MISTAMTDLGAVWVVPAYVAHYAGTFDRTIEITHAVWSGLVENRDIREGGDFDDRLDLLLRDAYEVANLTGDDAKRIPVSVARHRNDGERFETGLTIQLNDADDPRSRIVLALAEELPVDAPTRADRIASGDLVEVPADLSREASLRFPVALTRAAWEDCVAWTDADNRRKGTVQDETGRLWDVLWMTRSALGGMPRGHRRTPVFLRRTPRDRRIRKAHPATLHAAVSTENGQQVITISHPSEA</sequence>
<protein>
    <submittedName>
        <fullName evidence="1">DUF6573 family protein</fullName>
    </submittedName>
</protein>
<dbReference type="RefSeq" id="WP_379534514.1">
    <property type="nucleotide sequence ID" value="NZ_JBHSBI010000036.1"/>
</dbReference>
<evidence type="ECO:0000313" key="1">
    <source>
        <dbReference type="EMBL" id="MFC4014679.1"/>
    </source>
</evidence>
<dbReference type="EMBL" id="JBHSBI010000036">
    <property type="protein sequence ID" value="MFC4014679.1"/>
    <property type="molecule type" value="Genomic_DNA"/>
</dbReference>
<comment type="caution">
    <text evidence="1">The sequence shown here is derived from an EMBL/GenBank/DDBJ whole genome shotgun (WGS) entry which is preliminary data.</text>
</comment>
<keyword evidence="2" id="KW-1185">Reference proteome</keyword>
<name>A0ABV8GNY3_9ACTN</name>
<reference evidence="2" key="1">
    <citation type="journal article" date="2019" name="Int. J. Syst. Evol. Microbiol.">
        <title>The Global Catalogue of Microorganisms (GCM) 10K type strain sequencing project: providing services to taxonomists for standard genome sequencing and annotation.</title>
        <authorList>
            <consortium name="The Broad Institute Genomics Platform"/>
            <consortium name="The Broad Institute Genome Sequencing Center for Infectious Disease"/>
            <person name="Wu L."/>
            <person name="Ma J."/>
        </authorList>
    </citation>
    <scope>NUCLEOTIDE SEQUENCE [LARGE SCALE GENOMIC DNA]</scope>
    <source>
        <strain evidence="2">TBRC 1276</strain>
    </source>
</reference>